<keyword evidence="1" id="KW-0812">Transmembrane</keyword>
<feature type="transmembrane region" description="Helical" evidence="1">
    <location>
        <begin position="44"/>
        <end position="63"/>
    </location>
</feature>
<protein>
    <submittedName>
        <fullName evidence="3">PH domain-containing protein</fullName>
    </submittedName>
</protein>
<evidence type="ECO:0000256" key="1">
    <source>
        <dbReference type="SAM" id="Phobius"/>
    </source>
</evidence>
<organism evidence="3 4">
    <name type="scientific">Microbulbifer taiwanensis</name>
    <dbReference type="NCBI Taxonomy" id="986746"/>
    <lineage>
        <taxon>Bacteria</taxon>
        <taxon>Pseudomonadati</taxon>
        <taxon>Pseudomonadota</taxon>
        <taxon>Gammaproteobacteria</taxon>
        <taxon>Cellvibrionales</taxon>
        <taxon>Microbulbiferaceae</taxon>
        <taxon>Microbulbifer</taxon>
    </lineage>
</organism>
<dbReference type="Proteomes" id="UP001596425">
    <property type="component" value="Unassembled WGS sequence"/>
</dbReference>
<dbReference type="EMBL" id="JBHSVR010000001">
    <property type="protein sequence ID" value="MFC6632120.1"/>
    <property type="molecule type" value="Genomic_DNA"/>
</dbReference>
<keyword evidence="1" id="KW-1133">Transmembrane helix</keyword>
<reference evidence="4" key="1">
    <citation type="journal article" date="2019" name="Int. J. Syst. Evol. Microbiol.">
        <title>The Global Catalogue of Microorganisms (GCM) 10K type strain sequencing project: providing services to taxonomists for standard genome sequencing and annotation.</title>
        <authorList>
            <consortium name="The Broad Institute Genomics Platform"/>
            <consortium name="The Broad Institute Genome Sequencing Center for Infectious Disease"/>
            <person name="Wu L."/>
            <person name="Ma J."/>
        </authorList>
    </citation>
    <scope>NUCLEOTIDE SEQUENCE [LARGE SCALE GENOMIC DNA]</scope>
    <source>
        <strain evidence="4">CGMCC 1.13718</strain>
    </source>
</reference>
<evidence type="ECO:0000259" key="2">
    <source>
        <dbReference type="Pfam" id="PF10882"/>
    </source>
</evidence>
<dbReference type="InterPro" id="IPR027783">
    <property type="entry name" value="Bacterial_PH-related"/>
</dbReference>
<gene>
    <name evidence="3" type="ORF">ACFQBM_02450</name>
</gene>
<comment type="caution">
    <text evidence="3">The sequence shown here is derived from an EMBL/GenBank/DDBJ whole genome shotgun (WGS) entry which is preliminary data.</text>
</comment>
<accession>A0ABW1YH97</accession>
<evidence type="ECO:0000313" key="4">
    <source>
        <dbReference type="Proteomes" id="UP001596425"/>
    </source>
</evidence>
<keyword evidence="1" id="KW-0472">Membrane</keyword>
<name>A0ABW1YH97_9GAMM</name>
<proteinExistence type="predicted"/>
<evidence type="ECO:0000313" key="3">
    <source>
        <dbReference type="EMBL" id="MFC6632120.1"/>
    </source>
</evidence>
<dbReference type="RefSeq" id="WP_193192233.1">
    <property type="nucleotide sequence ID" value="NZ_JACZFR010000026.1"/>
</dbReference>
<sequence>MDHRQFRAPWSHQLKWITALSTLLLLGIPLLLMGKAPQAHSGFYSAAILLPPAILIVSALFAIRGYRIEGDNLLILRPGWKTRFALGELIEVKSDPEAMRGSIRLFGNGGLFGYIGLYRNSGLGRYRVFATDMSKAVVLRFPERTLVVTPDRPQQFVQALKNC</sequence>
<feature type="domain" description="Bacterial Pleckstrin homology" evidence="2">
    <location>
        <begin position="65"/>
        <end position="161"/>
    </location>
</feature>
<keyword evidence="4" id="KW-1185">Reference proteome</keyword>
<dbReference type="Pfam" id="PF10882">
    <property type="entry name" value="bPH_5"/>
    <property type="match status" value="1"/>
</dbReference>
<feature type="transmembrane region" description="Helical" evidence="1">
    <location>
        <begin position="14"/>
        <end position="32"/>
    </location>
</feature>